<accession>A0AC35U0V3</accession>
<dbReference type="Proteomes" id="UP000095286">
    <property type="component" value="Unplaced"/>
</dbReference>
<dbReference type="WBParaSite" id="RSKR_0000655000.1">
    <property type="protein sequence ID" value="RSKR_0000655000.1"/>
    <property type="gene ID" value="RSKR_0000655000"/>
</dbReference>
<evidence type="ECO:0000313" key="1">
    <source>
        <dbReference type="Proteomes" id="UP000095286"/>
    </source>
</evidence>
<proteinExistence type="predicted"/>
<organism evidence="1 2">
    <name type="scientific">Rhabditophanes sp. KR3021</name>
    <dbReference type="NCBI Taxonomy" id="114890"/>
    <lineage>
        <taxon>Eukaryota</taxon>
        <taxon>Metazoa</taxon>
        <taxon>Ecdysozoa</taxon>
        <taxon>Nematoda</taxon>
        <taxon>Chromadorea</taxon>
        <taxon>Rhabditida</taxon>
        <taxon>Tylenchina</taxon>
        <taxon>Panagrolaimomorpha</taxon>
        <taxon>Strongyloidoidea</taxon>
        <taxon>Alloionematidae</taxon>
        <taxon>Rhabditophanes</taxon>
    </lineage>
</organism>
<evidence type="ECO:0000313" key="2">
    <source>
        <dbReference type="WBParaSite" id="RSKR_0000655000.1"/>
    </source>
</evidence>
<reference evidence="2" key="1">
    <citation type="submission" date="2016-11" db="UniProtKB">
        <authorList>
            <consortium name="WormBaseParasite"/>
        </authorList>
    </citation>
    <scope>IDENTIFICATION</scope>
    <source>
        <strain evidence="2">KR3021</strain>
    </source>
</reference>
<sequence length="570" mass="63959">MNSLTSPSPSSNTQSFQRRNSYSRGPTPRTNYQSSNYASPGQNNDVYLSPRSDLNTISPSRRTSRKDNSDSDSMPPRGSRHLSLTPSSPNLILTKNPNIRSESTFARRRSVKSGQQEDVRHSPKMKITSVTSYTPSSRPPSINNHYQNNDYNSGSDSGIRENSDCVSPRSPDYKLSSDVVPSKNVYTQTQAYSQIVSSQVTTLAMVAENFAELSLSAYPEQRKISKDFLSRLSFYQINFKYSSPVIIKGSILISDAEISTGYGKGDIRVSVMITPAAHYSPLMGRHAEVSGFGPVILTEFEESQQAVSGFLNSCGVYSKQASAYKITLMPAQICCSFHTLSAQFLHYSSKSINPSKYEEHVCFIVLQLLTALKYLQSDGVEMLSSNFREFLITYHHSDLTECLQTFDHLPRLFLLKEAIGNNEEEGMSVGMCKYATRALYTLLNHKMHSSLPLILERSEFSYPLKKCAELLSMDKSSSLSEAKSVLELAFFVGPTQFNSENEAKIWLDTNRANLLNRVLFLMMSKKENFLDLKEKMHIQFLLSSTPRNLCQSLRLLSKHNTTPPLQDSEC</sequence>
<name>A0AC35U0V3_9BILA</name>
<protein>
    <submittedName>
        <fullName evidence="2">Mab-21 domain-containing protein</fullName>
    </submittedName>
</protein>